<proteinExistence type="predicted"/>
<name>A0A5N6UUH3_ASPTM</name>
<protein>
    <submittedName>
        <fullName evidence="1">Uncharacterized protein</fullName>
    </submittedName>
</protein>
<sequence>MSVLGQGVFRRFVGSTNTHQPNATRNNVFCYISDDHSQLIRRYIGFNVQALQAHISPALKTRYIVITKLPEGLYKVLSLEMKGGGEVLARIPNPKSGHPELVVSSEVVTLDFIAALDASYPYFDLLTNEGERQEEYFAAVARRDISLIQSPQPTSPRMFQRLYEERRAQ</sequence>
<gene>
    <name evidence="1" type="ORF">BDV40DRAFT_300485</name>
</gene>
<dbReference type="AlphaFoldDB" id="A0A5N6UUH3"/>
<keyword evidence="2" id="KW-1185">Reference proteome</keyword>
<evidence type="ECO:0000313" key="1">
    <source>
        <dbReference type="EMBL" id="KAE8162298.1"/>
    </source>
</evidence>
<dbReference type="Proteomes" id="UP000326950">
    <property type="component" value="Unassembled WGS sequence"/>
</dbReference>
<dbReference type="EMBL" id="ML738630">
    <property type="protein sequence ID" value="KAE8162298.1"/>
    <property type="molecule type" value="Genomic_DNA"/>
</dbReference>
<accession>A0A5N6UUH3</accession>
<reference evidence="1 2" key="1">
    <citation type="submission" date="2019-04" db="EMBL/GenBank/DDBJ databases">
        <title>Friends and foes A comparative genomics study of 23 Aspergillus species from section Flavi.</title>
        <authorList>
            <consortium name="DOE Joint Genome Institute"/>
            <person name="Kjaerbolling I."/>
            <person name="Vesth T."/>
            <person name="Frisvad J.C."/>
            <person name="Nybo J.L."/>
            <person name="Theobald S."/>
            <person name="Kildgaard S."/>
            <person name="Isbrandt T."/>
            <person name="Kuo A."/>
            <person name="Sato A."/>
            <person name="Lyhne E.K."/>
            <person name="Kogle M.E."/>
            <person name="Wiebenga A."/>
            <person name="Kun R.S."/>
            <person name="Lubbers R.J."/>
            <person name="Makela M.R."/>
            <person name="Barry K."/>
            <person name="Chovatia M."/>
            <person name="Clum A."/>
            <person name="Daum C."/>
            <person name="Haridas S."/>
            <person name="He G."/>
            <person name="LaButti K."/>
            <person name="Lipzen A."/>
            <person name="Mondo S."/>
            <person name="Riley R."/>
            <person name="Salamov A."/>
            <person name="Simmons B.A."/>
            <person name="Magnuson J.K."/>
            <person name="Henrissat B."/>
            <person name="Mortensen U.H."/>
            <person name="Larsen T.O."/>
            <person name="Devries R.P."/>
            <person name="Grigoriev I.V."/>
            <person name="Machida M."/>
            <person name="Baker S.E."/>
            <person name="Andersen M.R."/>
        </authorList>
    </citation>
    <scope>NUCLEOTIDE SEQUENCE [LARGE SCALE GENOMIC DNA]</scope>
    <source>
        <strain evidence="1 2">CBS 117626</strain>
    </source>
</reference>
<organism evidence="1 2">
    <name type="scientific">Aspergillus tamarii</name>
    <dbReference type="NCBI Taxonomy" id="41984"/>
    <lineage>
        <taxon>Eukaryota</taxon>
        <taxon>Fungi</taxon>
        <taxon>Dikarya</taxon>
        <taxon>Ascomycota</taxon>
        <taxon>Pezizomycotina</taxon>
        <taxon>Eurotiomycetes</taxon>
        <taxon>Eurotiomycetidae</taxon>
        <taxon>Eurotiales</taxon>
        <taxon>Aspergillaceae</taxon>
        <taxon>Aspergillus</taxon>
        <taxon>Aspergillus subgen. Circumdati</taxon>
    </lineage>
</organism>
<evidence type="ECO:0000313" key="2">
    <source>
        <dbReference type="Proteomes" id="UP000326950"/>
    </source>
</evidence>
<dbReference type="OrthoDB" id="2906425at2759"/>